<keyword evidence="1" id="KW-1133">Transmembrane helix</keyword>
<evidence type="ECO:0000313" key="2">
    <source>
        <dbReference type="EMBL" id="PIT96267.1"/>
    </source>
</evidence>
<keyword evidence="1" id="KW-0472">Membrane</keyword>
<evidence type="ECO:0000313" key="3">
    <source>
        <dbReference type="Proteomes" id="UP000228533"/>
    </source>
</evidence>
<comment type="caution">
    <text evidence="2">The sequence shown here is derived from an EMBL/GenBank/DDBJ whole genome shotgun (WGS) entry which is preliminary data.</text>
</comment>
<dbReference type="EMBL" id="PFAM01000008">
    <property type="protein sequence ID" value="PIT96267.1"/>
    <property type="molecule type" value="Genomic_DNA"/>
</dbReference>
<proteinExistence type="predicted"/>
<dbReference type="AlphaFoldDB" id="A0A2M6WU09"/>
<name>A0A2M6WU09_9BACT</name>
<feature type="transmembrane region" description="Helical" evidence="1">
    <location>
        <begin position="9"/>
        <end position="33"/>
    </location>
</feature>
<sequence>MKNLFFCEVFLLISVIINYFFVVYFEFGVLASYLFFGILLRMLVPDNWSINEYFWVSVAIYGANIFTLGFLFENYWKIDVTGKVLFITRFLLLSSMYWLGWMIINWLDAPIIVDSMDNYNDPS</sequence>
<accession>A0A2M6WU09</accession>
<protein>
    <submittedName>
        <fullName evidence="2">Uncharacterized protein</fullName>
    </submittedName>
</protein>
<dbReference type="Proteomes" id="UP000228533">
    <property type="component" value="Unassembled WGS sequence"/>
</dbReference>
<gene>
    <name evidence="2" type="ORF">COT94_01070</name>
</gene>
<evidence type="ECO:0000256" key="1">
    <source>
        <dbReference type="SAM" id="Phobius"/>
    </source>
</evidence>
<keyword evidence="1" id="KW-0812">Transmembrane</keyword>
<feature type="transmembrane region" description="Helical" evidence="1">
    <location>
        <begin position="84"/>
        <end position="104"/>
    </location>
</feature>
<feature type="transmembrane region" description="Helical" evidence="1">
    <location>
        <begin position="53"/>
        <end position="72"/>
    </location>
</feature>
<reference evidence="3" key="1">
    <citation type="submission" date="2017-09" db="EMBL/GenBank/DDBJ databases">
        <title>Depth-based differentiation of microbial function through sediment-hosted aquifers and enrichment of novel symbionts in the deep terrestrial subsurface.</title>
        <authorList>
            <person name="Probst A.J."/>
            <person name="Ladd B."/>
            <person name="Jarett J.K."/>
            <person name="Geller-Mcgrath D.E."/>
            <person name="Sieber C.M.K."/>
            <person name="Emerson J.B."/>
            <person name="Anantharaman K."/>
            <person name="Thomas B.C."/>
            <person name="Malmstrom R."/>
            <person name="Stieglmeier M."/>
            <person name="Klingl A."/>
            <person name="Woyke T."/>
            <person name="Ryan C.M."/>
            <person name="Banfield J.F."/>
        </authorList>
    </citation>
    <scope>NUCLEOTIDE SEQUENCE [LARGE SCALE GENOMIC DNA]</scope>
</reference>
<organism evidence="2 3">
    <name type="scientific">Candidatus Falkowbacteria bacterium CG10_big_fil_rev_8_21_14_0_10_37_14</name>
    <dbReference type="NCBI Taxonomy" id="1974561"/>
    <lineage>
        <taxon>Bacteria</taxon>
        <taxon>Candidatus Falkowiibacteriota</taxon>
    </lineage>
</organism>